<sequence>MADQQNAPDPGDTGSPGSIANSLFGGTGQVKNFADNAKHFLDEAKAGRWAVDEETGTHIRSGIADVQQELSAIRPELRYVQQAPMVGNDSYARKISQHMLASVDSDAQSLIPVFNMLYDGLDSLREAVDTAVKNYNASDEASTKHFAPFKD</sequence>
<organism evidence="2 3">
    <name type="scientific">Amycolatopsis taiwanensis</name>
    <dbReference type="NCBI Taxonomy" id="342230"/>
    <lineage>
        <taxon>Bacteria</taxon>
        <taxon>Bacillati</taxon>
        <taxon>Actinomycetota</taxon>
        <taxon>Actinomycetes</taxon>
        <taxon>Pseudonocardiales</taxon>
        <taxon>Pseudonocardiaceae</taxon>
        <taxon>Amycolatopsis</taxon>
    </lineage>
</organism>
<protein>
    <recommendedName>
        <fullName evidence="4">PE domain-containing protein</fullName>
    </recommendedName>
</protein>
<dbReference type="EMBL" id="BSTI01000013">
    <property type="protein sequence ID" value="GLY68769.1"/>
    <property type="molecule type" value="Genomic_DNA"/>
</dbReference>
<evidence type="ECO:0000313" key="3">
    <source>
        <dbReference type="Proteomes" id="UP001165136"/>
    </source>
</evidence>
<dbReference type="AlphaFoldDB" id="A0A9W6VIS8"/>
<evidence type="ECO:0008006" key="4">
    <source>
        <dbReference type="Google" id="ProtNLM"/>
    </source>
</evidence>
<name>A0A9W6VIS8_9PSEU</name>
<dbReference type="Proteomes" id="UP001165136">
    <property type="component" value="Unassembled WGS sequence"/>
</dbReference>
<accession>A0A9W6VIS8</accession>
<feature type="region of interest" description="Disordered" evidence="1">
    <location>
        <begin position="1"/>
        <end position="21"/>
    </location>
</feature>
<evidence type="ECO:0000256" key="1">
    <source>
        <dbReference type="SAM" id="MobiDB-lite"/>
    </source>
</evidence>
<proteinExistence type="predicted"/>
<reference evidence="2" key="1">
    <citation type="submission" date="2023-03" db="EMBL/GenBank/DDBJ databases">
        <title>Amycolatopsis taiwanensis NBRC 103393.</title>
        <authorList>
            <person name="Ichikawa N."/>
            <person name="Sato H."/>
            <person name="Tonouchi N."/>
        </authorList>
    </citation>
    <scope>NUCLEOTIDE SEQUENCE</scope>
    <source>
        <strain evidence="2">NBRC 103393</strain>
    </source>
</reference>
<gene>
    <name evidence="2" type="ORF">Atai01_53880</name>
</gene>
<keyword evidence="3" id="KW-1185">Reference proteome</keyword>
<dbReference type="RefSeq" id="WP_285488595.1">
    <property type="nucleotide sequence ID" value="NZ_BSTI01000013.1"/>
</dbReference>
<evidence type="ECO:0000313" key="2">
    <source>
        <dbReference type="EMBL" id="GLY68769.1"/>
    </source>
</evidence>
<comment type="caution">
    <text evidence="2">The sequence shown here is derived from an EMBL/GenBank/DDBJ whole genome shotgun (WGS) entry which is preliminary data.</text>
</comment>